<dbReference type="SUPFAM" id="SSF52402">
    <property type="entry name" value="Adenine nucleotide alpha hydrolases-like"/>
    <property type="match status" value="1"/>
</dbReference>
<name>A0A497EW38_9CREN</name>
<dbReference type="PANTHER" id="PTHR43169">
    <property type="entry name" value="EXSB FAMILY PROTEIN"/>
    <property type="match status" value="1"/>
</dbReference>
<comment type="caution">
    <text evidence="1">The sequence shown here is derived from an EMBL/GenBank/DDBJ whole genome shotgun (WGS) entry which is preliminary data.</text>
</comment>
<dbReference type="Gene3D" id="3.40.50.620">
    <property type="entry name" value="HUPs"/>
    <property type="match status" value="1"/>
</dbReference>
<dbReference type="EMBL" id="QMQY01000012">
    <property type="protein sequence ID" value="RLE51242.1"/>
    <property type="molecule type" value="Genomic_DNA"/>
</dbReference>
<evidence type="ECO:0000313" key="1">
    <source>
        <dbReference type="EMBL" id="RLE51242.1"/>
    </source>
</evidence>
<dbReference type="InterPro" id="IPR052188">
    <property type="entry name" value="Ni-pincer_cofactor_biosynth"/>
</dbReference>
<dbReference type="InterPro" id="IPR014729">
    <property type="entry name" value="Rossmann-like_a/b/a_fold"/>
</dbReference>
<organism evidence="1 2">
    <name type="scientific">Thermoproteota archaeon</name>
    <dbReference type="NCBI Taxonomy" id="2056631"/>
    <lineage>
        <taxon>Archaea</taxon>
        <taxon>Thermoproteota</taxon>
    </lineage>
</organism>
<dbReference type="Proteomes" id="UP000281962">
    <property type="component" value="Unassembled WGS sequence"/>
</dbReference>
<dbReference type="PANTHER" id="PTHR43169:SF1">
    <property type="entry name" value="ATPASE, PP-LOOP SUPERFAMILY-RELATED"/>
    <property type="match status" value="1"/>
</dbReference>
<protein>
    <recommendedName>
        <fullName evidence="3">ATPase</fullName>
    </recommendedName>
</protein>
<dbReference type="AlphaFoldDB" id="A0A497EW38"/>
<gene>
    <name evidence="1" type="ORF">DRJ21_00555</name>
</gene>
<evidence type="ECO:0000313" key="2">
    <source>
        <dbReference type="Proteomes" id="UP000281962"/>
    </source>
</evidence>
<sequence>MISPRDILNVTFKIRRELGYPIKSIPKIISVFSNDSERKLYIVCGDRADRSVLIGPGGRVVYEIARKLNYEIVIIRALTDILVSFERIRQSIEKARKVIEKIHDNRVKKVIENKIIPLAKEHMRIVSRKWKVKLNDINYSTDVKTVIAFSGGVDSAATLIYVKNIGLKNLSITVDPGPFIIPNHVKSKIIDFTRKNKIEHKFTNSIEEYDEIISKARSGHRIPCKACHEIIKRTVVREAIANDARIIFFGDLLPTGYHSIRLIGGELIRINLPAFLALTKTDTIIISKIHGYGDTKLIYGCPLLRYSMKKNRHFKYIAIQRVLRETRAGILEPNQALELIKSIIEL</sequence>
<evidence type="ECO:0008006" key="3">
    <source>
        <dbReference type="Google" id="ProtNLM"/>
    </source>
</evidence>
<reference evidence="1 2" key="1">
    <citation type="submission" date="2018-06" db="EMBL/GenBank/DDBJ databases">
        <title>Extensive metabolic versatility and redundancy in microbially diverse, dynamic hydrothermal sediments.</title>
        <authorList>
            <person name="Dombrowski N."/>
            <person name="Teske A."/>
            <person name="Baker B.J."/>
        </authorList>
    </citation>
    <scope>NUCLEOTIDE SEQUENCE [LARGE SCALE GENOMIC DNA]</scope>
    <source>
        <strain evidence="1">B30_G17</strain>
    </source>
</reference>
<proteinExistence type="predicted"/>
<accession>A0A497EW38</accession>